<dbReference type="Pfam" id="PF00271">
    <property type="entry name" value="Helicase_C"/>
    <property type="match status" value="1"/>
</dbReference>
<dbReference type="InterPro" id="IPR038718">
    <property type="entry name" value="SNF2-like_sf"/>
</dbReference>
<evidence type="ECO:0000313" key="8">
    <source>
        <dbReference type="Proteomes" id="UP001158598"/>
    </source>
</evidence>
<dbReference type="InterPro" id="IPR024975">
    <property type="entry name" value="NOV_C"/>
</dbReference>
<reference evidence="7" key="1">
    <citation type="submission" date="2023-03" db="EMBL/GenBank/DDBJ databases">
        <authorList>
            <person name="Pearce D."/>
        </authorList>
    </citation>
    <scope>NUCLEOTIDE SEQUENCE</scope>
    <source>
        <strain evidence="7">Mc</strain>
    </source>
</reference>
<dbReference type="InterPro" id="IPR049730">
    <property type="entry name" value="SNF2/RAD54-like_C"/>
</dbReference>
<dbReference type="PANTHER" id="PTHR10799">
    <property type="entry name" value="SNF2/RAD54 HELICASE FAMILY"/>
    <property type="match status" value="1"/>
</dbReference>
<dbReference type="SUPFAM" id="SSF52540">
    <property type="entry name" value="P-loop containing nucleoside triphosphate hydrolases"/>
    <property type="match status" value="2"/>
</dbReference>
<evidence type="ECO:0000313" key="7">
    <source>
        <dbReference type="EMBL" id="CAI8817778.1"/>
    </source>
</evidence>
<dbReference type="SMART" id="SM00490">
    <property type="entry name" value="HELICc"/>
    <property type="match status" value="1"/>
</dbReference>
<accession>A0AA35V4C5</accession>
<dbReference type="EMBL" id="OX458332">
    <property type="protein sequence ID" value="CAI8817778.1"/>
    <property type="molecule type" value="Genomic_DNA"/>
</dbReference>
<dbReference type="EC" id="3.6.4.-" evidence="7"/>
<evidence type="ECO:0000256" key="1">
    <source>
        <dbReference type="ARBA" id="ARBA00022741"/>
    </source>
</evidence>
<dbReference type="RefSeq" id="WP_282213182.1">
    <property type="nucleotide sequence ID" value="NZ_OX458332.1"/>
</dbReference>
<dbReference type="InterPro" id="IPR001650">
    <property type="entry name" value="Helicase_C-like"/>
</dbReference>
<dbReference type="GO" id="GO:0016787">
    <property type="term" value="F:hydrolase activity"/>
    <property type="evidence" value="ECO:0007669"/>
    <property type="project" value="UniProtKB-KW"/>
</dbReference>
<dbReference type="Proteomes" id="UP001158598">
    <property type="component" value="Chromosome"/>
</dbReference>
<evidence type="ECO:0000256" key="3">
    <source>
        <dbReference type="ARBA" id="ARBA00022806"/>
    </source>
</evidence>
<organism evidence="7 8">
    <name type="scientific">Methylococcus capsulatus</name>
    <dbReference type="NCBI Taxonomy" id="414"/>
    <lineage>
        <taxon>Bacteria</taxon>
        <taxon>Pseudomonadati</taxon>
        <taxon>Pseudomonadota</taxon>
        <taxon>Gammaproteobacteria</taxon>
        <taxon>Methylococcales</taxon>
        <taxon>Methylococcaceae</taxon>
        <taxon>Methylococcus</taxon>
    </lineage>
</organism>
<gene>
    <name evidence="7" type="ORF">MCNOR_1882</name>
</gene>
<feature type="domain" description="Helicase C-terminal" evidence="6">
    <location>
        <begin position="474"/>
        <end position="644"/>
    </location>
</feature>
<dbReference type="Pfam" id="PF00176">
    <property type="entry name" value="SNF2-rel_dom"/>
    <property type="match status" value="1"/>
</dbReference>
<dbReference type="InterPro" id="IPR000330">
    <property type="entry name" value="SNF2_N"/>
</dbReference>
<protein>
    <submittedName>
        <fullName evidence="7">ATP-dependent helicase HepA</fullName>
        <ecNumber evidence="7">3.6.4.-</ecNumber>
    </submittedName>
</protein>
<keyword evidence="4" id="KW-0067">ATP-binding</keyword>
<proteinExistence type="predicted"/>
<dbReference type="AlphaFoldDB" id="A0AA35V4C5"/>
<dbReference type="Gene3D" id="3.40.50.10810">
    <property type="entry name" value="Tandem AAA-ATPase domain"/>
    <property type="match status" value="1"/>
</dbReference>
<dbReference type="InterPro" id="IPR027417">
    <property type="entry name" value="P-loop_NTPase"/>
</dbReference>
<evidence type="ECO:0000259" key="5">
    <source>
        <dbReference type="PROSITE" id="PS51192"/>
    </source>
</evidence>
<keyword evidence="1" id="KW-0547">Nucleotide-binding</keyword>
<feature type="domain" description="Helicase ATP-binding" evidence="5">
    <location>
        <begin position="113"/>
        <end position="282"/>
    </location>
</feature>
<dbReference type="CDD" id="cd18011">
    <property type="entry name" value="DEXDc_RapA"/>
    <property type="match status" value="1"/>
</dbReference>
<evidence type="ECO:0000256" key="4">
    <source>
        <dbReference type="ARBA" id="ARBA00022840"/>
    </source>
</evidence>
<evidence type="ECO:0000259" key="6">
    <source>
        <dbReference type="PROSITE" id="PS51194"/>
    </source>
</evidence>
<dbReference type="PROSITE" id="PS51194">
    <property type="entry name" value="HELICASE_CTER"/>
    <property type="match status" value="1"/>
</dbReference>
<dbReference type="Gene3D" id="3.40.50.300">
    <property type="entry name" value="P-loop containing nucleotide triphosphate hydrolases"/>
    <property type="match status" value="1"/>
</dbReference>
<dbReference type="GO" id="GO:0004386">
    <property type="term" value="F:helicase activity"/>
    <property type="evidence" value="ECO:0007669"/>
    <property type="project" value="UniProtKB-KW"/>
</dbReference>
<name>A0AA35V4C5_METCP</name>
<dbReference type="InterPro" id="IPR014001">
    <property type="entry name" value="Helicase_ATP-bd"/>
</dbReference>
<keyword evidence="2 7" id="KW-0378">Hydrolase</keyword>
<dbReference type="SMART" id="SM00487">
    <property type="entry name" value="DEXDc"/>
    <property type="match status" value="1"/>
</dbReference>
<dbReference type="PROSITE" id="PS51192">
    <property type="entry name" value="HELICASE_ATP_BIND_1"/>
    <property type="match status" value="1"/>
</dbReference>
<keyword evidence="3 7" id="KW-0347">Helicase</keyword>
<evidence type="ECO:0000256" key="2">
    <source>
        <dbReference type="ARBA" id="ARBA00022801"/>
    </source>
</evidence>
<dbReference type="CDD" id="cd18793">
    <property type="entry name" value="SF2_C_SNF"/>
    <property type="match status" value="1"/>
</dbReference>
<dbReference type="GO" id="GO:0005524">
    <property type="term" value="F:ATP binding"/>
    <property type="evidence" value="ECO:0007669"/>
    <property type="project" value="UniProtKB-KW"/>
</dbReference>
<dbReference type="Pfam" id="PF13020">
    <property type="entry name" value="NOV_C"/>
    <property type="match status" value="1"/>
</dbReference>
<dbReference type="InterPro" id="IPR057342">
    <property type="entry name" value="DEXDc_RapA"/>
</dbReference>
<sequence>MHAEELKPNITVHGPLFPEPVQVIVAIPMGASVKLVGKGTRSNSVYEPILTAEQLALLTASPAHEPFDGDARKFRLGIEAMRLGLAYEYDPYFSLSIARVDPLPHQLEAVYDYFMRLPRIRFLLADDPGAGKTIMAGLLIKELKIRGLVKRVLIITPANLTFQWQRELKDKFRENFEVIRSDVLRANYGMNPWQEKDQVVTSVSWVSRIEDAKDSLLRSRWDLVIVDEAHKMSAYSSEKKTLAYQLGEALSNMTDHYLLMTATPHKGDPENFCLFLELLDRDVYGDIRSLEEAMARHEAPFYLRRVKEALVTFPEPETGHVKALFTRRNVTTSEFQISDEELDFYDRLTRYVEDQSIKAAADDSARGRALAFTMAMLQRRFASSLYAVRRSLERMRDKRERILKDPEGYRREQMNKRLPEDFEDLTDEEQQEIISQLEDVVASVDPAALREEIAELTKLINHARELEGREVETKLTALKDLLTKQGVFADPKMKLLVFSEHKDTLDFLAGDGREARPLGKLREWGLSLTQIHGGMKIGDRDTPGTRIFAEREFRESAQVLVATEAAGEGINLQFCWLMINYDIPWNPVRLEQRMGRIHRYGQEKDCLIFNFVSTNTREGRVLHKLFERIEAIQDDLDPKRTGKIFNVLGDVFPANQLEKMLRDMYSHNQMTEELIKQRIVEQVDLKRFENITQSTLEGLAKKELNLSAIVGKSAEAKERRLVPEVIEDFFLSACPLTGVSPKPVKSGARIYRTGRVPRNLWPTGERLEPRFGKLGREYGSIVFDKELLKQDATLEWVTPGHPLFEVVREDVLGQVQEHLKRGAVFFDLHSEKPYRLDVFSASIRDGRGNVLSRRLFVVQTGMDGKTAIKQPTIFLDLTPTETPPAVPDDAHLPDRGQVEIVLLEQALQPLLEESRREREREVATISRHIELSLNTIINRENLLLADLVSQKESNSTEPGLEGRIKISEDKLLELDHRLQSRRRELEQERQCSIGDIQHIGRAWVLPHPERAAPGIAPMVSDPEIERIAVQAVIAHEEAEGRVVESVEADNRGFDLISRRPHPEDPKTAIDVRFIEVKGRAHTGEIALTSNEYKTAQRLANDYWLYVVFHCATKNPSVNILRNPATLDWQPIVKVEHYRLKADSIRQPVELREDRAGYLADPSSGTRDEG</sequence>